<dbReference type="NCBIfam" id="NF003964">
    <property type="entry name" value="PRK05456.1"/>
    <property type="match status" value="1"/>
</dbReference>
<dbReference type="KEGG" id="dfg:B0537_09825"/>
<feature type="active site" evidence="8">
    <location>
        <position position="5"/>
    </location>
</feature>
<keyword evidence="5 8" id="KW-0479">Metal-binding</keyword>
<dbReference type="Proteomes" id="UP000189464">
    <property type="component" value="Chromosome"/>
</dbReference>
<dbReference type="GO" id="GO:0004298">
    <property type="term" value="F:threonine-type endopeptidase activity"/>
    <property type="evidence" value="ECO:0007669"/>
    <property type="project" value="UniProtKB-KW"/>
</dbReference>
<dbReference type="EMBL" id="CP019698">
    <property type="protein sequence ID" value="AQS59363.1"/>
    <property type="molecule type" value="Genomic_DNA"/>
</dbReference>
<keyword evidence="6 8" id="KW-0378">Hydrolase</keyword>
<feature type="binding site" evidence="8">
    <location>
        <position position="167"/>
    </location>
    <ligand>
        <name>Na(+)</name>
        <dbReference type="ChEBI" id="CHEBI:29101"/>
    </ligand>
</feature>
<keyword evidence="3 8" id="KW-0963">Cytoplasm</keyword>
<reference evidence="9 10" key="1">
    <citation type="journal article" date="2016" name="Int. J. Syst. Evol. Microbiol.">
        <title>Desulfotomaculum ferrireducens sp. nov., a moderately thermophilic sulfate-reducing and dissimilatory Fe(III)-reducing bacterium isolated from compost.</title>
        <authorList>
            <person name="Yang G."/>
            <person name="Guo J."/>
            <person name="Zhuang L."/>
            <person name="Yuan Y."/>
            <person name="Zhou S."/>
        </authorList>
    </citation>
    <scope>NUCLEOTIDE SEQUENCE [LARGE SCALE GENOMIC DNA]</scope>
    <source>
        <strain evidence="9 10">GSS09</strain>
    </source>
</reference>
<proteinExistence type="inferred from homology"/>
<keyword evidence="8" id="KW-0888">Threonine protease</keyword>
<comment type="function">
    <text evidence="8">Protease subunit of a proteasome-like degradation complex believed to be a general protein degrading machinery.</text>
</comment>
<protein>
    <recommendedName>
        <fullName evidence="8">ATP-dependent protease subunit HslV</fullName>
        <ecNumber evidence="8">3.4.25.2</ecNumber>
    </recommendedName>
</protein>
<dbReference type="GO" id="GO:0005839">
    <property type="term" value="C:proteasome core complex"/>
    <property type="evidence" value="ECO:0007669"/>
    <property type="project" value="InterPro"/>
</dbReference>
<dbReference type="Gene3D" id="3.60.20.10">
    <property type="entry name" value="Glutamine Phosphoribosylpyrophosphate, subunit 1, domain 1"/>
    <property type="match status" value="1"/>
</dbReference>
<dbReference type="HAMAP" id="MF_00248">
    <property type="entry name" value="HslV"/>
    <property type="match status" value="1"/>
</dbReference>
<evidence type="ECO:0000313" key="9">
    <source>
        <dbReference type="EMBL" id="AQS59363.1"/>
    </source>
</evidence>
<dbReference type="NCBIfam" id="TIGR03692">
    <property type="entry name" value="ATP_dep_HslV"/>
    <property type="match status" value="1"/>
</dbReference>
<evidence type="ECO:0000256" key="8">
    <source>
        <dbReference type="HAMAP-Rule" id="MF_00248"/>
    </source>
</evidence>
<dbReference type="InterPro" id="IPR029055">
    <property type="entry name" value="Ntn_hydrolases_N"/>
</dbReference>
<accession>A0A1S6IX60</accession>
<comment type="catalytic activity">
    <reaction evidence="8">
        <text>ATP-dependent cleavage of peptide bonds with broad specificity.</text>
        <dbReference type="EC" id="3.4.25.2"/>
    </reaction>
</comment>
<dbReference type="STRING" id="1833852.B0537_09825"/>
<evidence type="ECO:0000256" key="6">
    <source>
        <dbReference type="ARBA" id="ARBA00022801"/>
    </source>
</evidence>
<comment type="subcellular location">
    <subcellularLocation>
        <location evidence="1 8">Cytoplasm</location>
    </subcellularLocation>
</comment>
<keyword evidence="4 8" id="KW-0645">Protease</keyword>
<organism evidence="9 10">
    <name type="scientific">Desulforamulus ferrireducens</name>
    <dbReference type="NCBI Taxonomy" id="1833852"/>
    <lineage>
        <taxon>Bacteria</taxon>
        <taxon>Bacillati</taxon>
        <taxon>Bacillota</taxon>
        <taxon>Clostridia</taxon>
        <taxon>Eubacteriales</taxon>
        <taxon>Peptococcaceae</taxon>
        <taxon>Desulforamulus</taxon>
    </lineage>
</organism>
<comment type="similarity">
    <text evidence="2 8">Belongs to the peptidase T1B family. HslV subfamily.</text>
</comment>
<comment type="subunit">
    <text evidence="8">A double ring-shaped homohexamer of HslV is capped on each side by a ring-shaped HslU homohexamer. The assembly of the HslU/HslV complex is dependent on binding of ATP.</text>
</comment>
<gene>
    <name evidence="8" type="primary">hslV</name>
    <name evidence="9" type="ORF">B0537_09825</name>
</gene>
<dbReference type="GO" id="GO:0046872">
    <property type="term" value="F:metal ion binding"/>
    <property type="evidence" value="ECO:0007669"/>
    <property type="project" value="UniProtKB-KW"/>
</dbReference>
<dbReference type="InterPro" id="IPR001353">
    <property type="entry name" value="Proteasome_sua/b"/>
</dbReference>
<dbReference type="PROSITE" id="PS51476">
    <property type="entry name" value="PROTEASOME_BETA_2"/>
    <property type="match status" value="1"/>
</dbReference>
<evidence type="ECO:0000256" key="3">
    <source>
        <dbReference type="ARBA" id="ARBA00022490"/>
    </source>
</evidence>
<keyword evidence="8" id="KW-0021">Allosteric enzyme</keyword>
<dbReference type="OrthoDB" id="9804884at2"/>
<evidence type="ECO:0000256" key="7">
    <source>
        <dbReference type="ARBA" id="ARBA00023053"/>
    </source>
</evidence>
<evidence type="ECO:0000256" key="2">
    <source>
        <dbReference type="ARBA" id="ARBA00006053"/>
    </source>
</evidence>
<dbReference type="RefSeq" id="WP_077714432.1">
    <property type="nucleotide sequence ID" value="NZ_CP019698.1"/>
</dbReference>
<dbReference type="PIRSF" id="PIRSF039093">
    <property type="entry name" value="HslV"/>
    <property type="match status" value="1"/>
</dbReference>
<sequence>MMHATTIVAVKKGSKVAVAGDGQVTFGQNTIMKHTARKVRRLHQGKVIAGFAGSVADAFTLFEKFEGKLEEYHGNLLRAAVELAKEWRTDKYLRALEAMLIVANQENLLVLSGNGEVIEPDEGVTAIGSGGPYALAAARALAKHTTLTPGEIAREALSLAADICVYTNNNIVVEEI</sequence>
<feature type="binding site" evidence="8">
    <location>
        <position position="164"/>
    </location>
    <ligand>
        <name>Na(+)</name>
        <dbReference type="ChEBI" id="CHEBI:29101"/>
    </ligand>
</feature>
<comment type="activity regulation">
    <text evidence="8">Allosterically activated by HslU binding.</text>
</comment>
<dbReference type="SUPFAM" id="SSF56235">
    <property type="entry name" value="N-terminal nucleophile aminohydrolases (Ntn hydrolases)"/>
    <property type="match status" value="1"/>
</dbReference>
<dbReference type="AlphaFoldDB" id="A0A1S6IX60"/>
<dbReference type="CDD" id="cd01913">
    <property type="entry name" value="protease_HslV"/>
    <property type="match status" value="1"/>
</dbReference>
<name>A0A1S6IX60_9FIRM</name>
<keyword evidence="10" id="KW-1185">Reference proteome</keyword>
<keyword evidence="7 8" id="KW-0915">Sodium</keyword>
<feature type="binding site" evidence="8">
    <location>
        <position position="161"/>
    </location>
    <ligand>
        <name>Na(+)</name>
        <dbReference type="ChEBI" id="CHEBI:29101"/>
    </ligand>
</feature>
<dbReference type="PANTHER" id="PTHR32194">
    <property type="entry name" value="METALLOPROTEASE TLDD"/>
    <property type="match status" value="1"/>
</dbReference>
<evidence type="ECO:0000256" key="4">
    <source>
        <dbReference type="ARBA" id="ARBA00022670"/>
    </source>
</evidence>
<dbReference type="InterPro" id="IPR023333">
    <property type="entry name" value="Proteasome_suB-type"/>
</dbReference>
<dbReference type="PANTHER" id="PTHR32194:SF0">
    <property type="entry name" value="ATP-DEPENDENT PROTEASE SUBUNIT HSLV"/>
    <property type="match status" value="1"/>
</dbReference>
<dbReference type="GO" id="GO:0051603">
    <property type="term" value="P:proteolysis involved in protein catabolic process"/>
    <property type="evidence" value="ECO:0007669"/>
    <property type="project" value="InterPro"/>
</dbReference>
<evidence type="ECO:0000256" key="1">
    <source>
        <dbReference type="ARBA" id="ARBA00004496"/>
    </source>
</evidence>
<evidence type="ECO:0000256" key="5">
    <source>
        <dbReference type="ARBA" id="ARBA00022723"/>
    </source>
</evidence>
<dbReference type="EC" id="3.4.25.2" evidence="8"/>
<dbReference type="InterPro" id="IPR022281">
    <property type="entry name" value="ATP-dep_Prtase_HsIV_su"/>
</dbReference>
<dbReference type="GO" id="GO:0009376">
    <property type="term" value="C:HslUV protease complex"/>
    <property type="evidence" value="ECO:0007669"/>
    <property type="project" value="UniProtKB-UniRule"/>
</dbReference>
<dbReference type="Pfam" id="PF00227">
    <property type="entry name" value="Proteasome"/>
    <property type="match status" value="1"/>
</dbReference>
<evidence type="ECO:0000313" key="10">
    <source>
        <dbReference type="Proteomes" id="UP000189464"/>
    </source>
</evidence>